<comment type="caution">
    <text evidence="1">The sequence shown here is derived from an EMBL/GenBank/DDBJ whole genome shotgun (WGS) entry which is preliminary data.</text>
</comment>
<gene>
    <name evidence="1" type="ORF">GCM10010421_46550</name>
</gene>
<organism evidence="1 2">
    <name type="scientific">Streptomyces glaucus</name>
    <dbReference type="NCBI Taxonomy" id="284029"/>
    <lineage>
        <taxon>Bacteria</taxon>
        <taxon>Bacillati</taxon>
        <taxon>Actinomycetota</taxon>
        <taxon>Actinomycetes</taxon>
        <taxon>Kitasatosporales</taxon>
        <taxon>Streptomycetaceae</taxon>
        <taxon>Streptomyces</taxon>
    </lineage>
</organism>
<evidence type="ECO:0000313" key="2">
    <source>
        <dbReference type="Proteomes" id="UP001500460"/>
    </source>
</evidence>
<dbReference type="Proteomes" id="UP001500460">
    <property type="component" value="Unassembled WGS sequence"/>
</dbReference>
<name>A0ABN3K450_9ACTN</name>
<sequence>MGMRLTLEESGKFQNATSESYVGLAVCMSTATQHEPSTPSKLRRFKGEPPLVLEARRPYGRQT</sequence>
<keyword evidence="2" id="KW-1185">Reference proteome</keyword>
<dbReference type="EMBL" id="BAAATK010000034">
    <property type="protein sequence ID" value="GAA2448985.1"/>
    <property type="molecule type" value="Genomic_DNA"/>
</dbReference>
<evidence type="ECO:0000313" key="1">
    <source>
        <dbReference type="EMBL" id="GAA2448985.1"/>
    </source>
</evidence>
<reference evidence="1 2" key="1">
    <citation type="journal article" date="2019" name="Int. J. Syst. Evol. Microbiol.">
        <title>The Global Catalogue of Microorganisms (GCM) 10K type strain sequencing project: providing services to taxonomists for standard genome sequencing and annotation.</title>
        <authorList>
            <consortium name="The Broad Institute Genomics Platform"/>
            <consortium name="The Broad Institute Genome Sequencing Center for Infectious Disease"/>
            <person name="Wu L."/>
            <person name="Ma J."/>
        </authorList>
    </citation>
    <scope>NUCLEOTIDE SEQUENCE [LARGE SCALE GENOMIC DNA]</scope>
    <source>
        <strain evidence="1 2">JCM 6922</strain>
    </source>
</reference>
<accession>A0ABN3K450</accession>
<proteinExistence type="predicted"/>
<protein>
    <submittedName>
        <fullName evidence="1">Uncharacterized protein</fullName>
    </submittedName>
</protein>